<accession>A0A5B7I9D1</accession>
<organism evidence="1 2">
    <name type="scientific">Portunus trituberculatus</name>
    <name type="common">Swimming crab</name>
    <name type="synonym">Neptunus trituberculatus</name>
    <dbReference type="NCBI Taxonomy" id="210409"/>
    <lineage>
        <taxon>Eukaryota</taxon>
        <taxon>Metazoa</taxon>
        <taxon>Ecdysozoa</taxon>
        <taxon>Arthropoda</taxon>
        <taxon>Crustacea</taxon>
        <taxon>Multicrustacea</taxon>
        <taxon>Malacostraca</taxon>
        <taxon>Eumalacostraca</taxon>
        <taxon>Eucarida</taxon>
        <taxon>Decapoda</taxon>
        <taxon>Pleocyemata</taxon>
        <taxon>Brachyura</taxon>
        <taxon>Eubrachyura</taxon>
        <taxon>Portunoidea</taxon>
        <taxon>Portunidae</taxon>
        <taxon>Portuninae</taxon>
        <taxon>Portunus</taxon>
    </lineage>
</organism>
<dbReference type="EMBL" id="VSRR010058735">
    <property type="protein sequence ID" value="MPC82051.1"/>
    <property type="molecule type" value="Genomic_DNA"/>
</dbReference>
<sequence length="17" mass="1951">MGKKYRCEARLGTMCCT</sequence>
<gene>
    <name evidence="1" type="ORF">E2C01_076696</name>
</gene>
<dbReference type="AlphaFoldDB" id="A0A5B7I9D1"/>
<keyword evidence="2" id="KW-1185">Reference proteome</keyword>
<evidence type="ECO:0000313" key="2">
    <source>
        <dbReference type="Proteomes" id="UP000324222"/>
    </source>
</evidence>
<name>A0A5B7I9D1_PORTR</name>
<comment type="caution">
    <text evidence="1">The sequence shown here is derived from an EMBL/GenBank/DDBJ whole genome shotgun (WGS) entry which is preliminary data.</text>
</comment>
<evidence type="ECO:0000313" key="1">
    <source>
        <dbReference type="EMBL" id="MPC82051.1"/>
    </source>
</evidence>
<protein>
    <submittedName>
        <fullName evidence="1">Uncharacterized protein</fullName>
    </submittedName>
</protein>
<reference evidence="1 2" key="1">
    <citation type="submission" date="2019-05" db="EMBL/GenBank/DDBJ databases">
        <title>Another draft genome of Portunus trituberculatus and its Hox gene families provides insights of decapod evolution.</title>
        <authorList>
            <person name="Jeong J.-H."/>
            <person name="Song I."/>
            <person name="Kim S."/>
            <person name="Choi T."/>
            <person name="Kim D."/>
            <person name="Ryu S."/>
            <person name="Kim W."/>
        </authorList>
    </citation>
    <scope>NUCLEOTIDE SEQUENCE [LARGE SCALE GENOMIC DNA]</scope>
    <source>
        <tissue evidence="1">Muscle</tissue>
    </source>
</reference>
<dbReference type="Proteomes" id="UP000324222">
    <property type="component" value="Unassembled WGS sequence"/>
</dbReference>
<proteinExistence type="predicted"/>